<dbReference type="FunFam" id="3.40.850.10:FF:000065">
    <property type="entry name" value="Kinesin-like protein"/>
    <property type="match status" value="1"/>
</dbReference>
<evidence type="ECO:0000256" key="11">
    <source>
        <dbReference type="SAM" id="Coils"/>
    </source>
</evidence>
<name>A0A3D8QCW2_9HELO</name>
<evidence type="ECO:0000259" key="13">
    <source>
        <dbReference type="PROSITE" id="PS50067"/>
    </source>
</evidence>
<dbReference type="Pfam" id="PF00225">
    <property type="entry name" value="Kinesin"/>
    <property type="match status" value="1"/>
</dbReference>
<dbReference type="SMART" id="SM00129">
    <property type="entry name" value="KISc"/>
    <property type="match status" value="1"/>
</dbReference>
<keyword evidence="5 10" id="KW-0547">Nucleotide-binding</keyword>
<dbReference type="OrthoDB" id="3176171at2759"/>
<evidence type="ECO:0000256" key="4">
    <source>
        <dbReference type="ARBA" id="ARBA00022701"/>
    </source>
</evidence>
<dbReference type="GO" id="GO:0005524">
    <property type="term" value="F:ATP binding"/>
    <property type="evidence" value="ECO:0007669"/>
    <property type="project" value="UniProtKB-UniRule"/>
</dbReference>
<dbReference type="Gene3D" id="3.40.850.10">
    <property type="entry name" value="Kinesin motor domain"/>
    <property type="match status" value="1"/>
</dbReference>
<keyword evidence="4" id="KW-0493">Microtubule</keyword>
<dbReference type="AlphaFoldDB" id="A0A3D8QCW2"/>
<dbReference type="GO" id="GO:0005874">
    <property type="term" value="C:microtubule"/>
    <property type="evidence" value="ECO:0007669"/>
    <property type="project" value="UniProtKB-KW"/>
</dbReference>
<dbReference type="PRINTS" id="PR00380">
    <property type="entry name" value="KINESINHEAVY"/>
</dbReference>
<evidence type="ECO:0000256" key="10">
    <source>
        <dbReference type="PROSITE-ProRule" id="PRU00283"/>
    </source>
</evidence>
<feature type="domain" description="Kinesin motor" evidence="13">
    <location>
        <begin position="735"/>
        <end position="1068"/>
    </location>
</feature>
<dbReference type="GO" id="GO:0008017">
    <property type="term" value="F:microtubule binding"/>
    <property type="evidence" value="ECO:0007669"/>
    <property type="project" value="InterPro"/>
</dbReference>
<dbReference type="GO" id="GO:0090307">
    <property type="term" value="P:mitotic spindle assembly"/>
    <property type="evidence" value="ECO:0007669"/>
    <property type="project" value="UniProtKB-ARBA"/>
</dbReference>
<dbReference type="Proteomes" id="UP000256645">
    <property type="component" value="Unassembled WGS sequence"/>
</dbReference>
<feature type="compositionally biased region" description="Low complexity" evidence="12">
    <location>
        <begin position="175"/>
        <end position="191"/>
    </location>
</feature>
<dbReference type="GO" id="GO:0008569">
    <property type="term" value="F:minus-end-directed microtubule motor activity"/>
    <property type="evidence" value="ECO:0007669"/>
    <property type="project" value="UniProtKB-ARBA"/>
</dbReference>
<dbReference type="InterPro" id="IPR019821">
    <property type="entry name" value="Kinesin_motor_CS"/>
</dbReference>
<feature type="compositionally biased region" description="Polar residues" evidence="12">
    <location>
        <begin position="218"/>
        <end position="238"/>
    </location>
</feature>
<dbReference type="PROSITE" id="PS00411">
    <property type="entry name" value="KINESIN_MOTOR_1"/>
    <property type="match status" value="1"/>
</dbReference>
<keyword evidence="3" id="KW-0963">Cytoplasm</keyword>
<evidence type="ECO:0000313" key="15">
    <source>
        <dbReference type="Proteomes" id="UP000256645"/>
    </source>
</evidence>
<evidence type="ECO:0000256" key="5">
    <source>
        <dbReference type="ARBA" id="ARBA00022741"/>
    </source>
</evidence>
<feature type="region of interest" description="Disordered" evidence="12">
    <location>
        <begin position="175"/>
        <end position="276"/>
    </location>
</feature>
<dbReference type="PROSITE" id="PS50067">
    <property type="entry name" value="KINESIN_MOTOR_2"/>
    <property type="match status" value="1"/>
</dbReference>
<evidence type="ECO:0000256" key="3">
    <source>
        <dbReference type="ARBA" id="ARBA00022490"/>
    </source>
</evidence>
<feature type="binding site" evidence="10">
    <location>
        <begin position="826"/>
        <end position="833"/>
    </location>
    <ligand>
        <name>ATP</name>
        <dbReference type="ChEBI" id="CHEBI:30616"/>
    </ligand>
</feature>
<protein>
    <recommendedName>
        <fullName evidence="13">Kinesin motor domain-containing protein</fullName>
    </recommendedName>
</protein>
<evidence type="ECO:0000256" key="2">
    <source>
        <dbReference type="ARBA" id="ARBA00010899"/>
    </source>
</evidence>
<sequence>MEYTEENSSRPSHLPQPSRITSPGRPLSEVADSQNNARSSGIPTSGIPKMGSLKRPQTSVQEEPFPKRKTLAEKAGEFNSAAPAESTNRSGVRPKSIVGLSDIQTAYRHTLQRLILQTSGRQATFGNSPGYRLMSFERRRLTLEGEQWEFILVVHSANTLQLKSSSNMGTLCSTRNTSFSSSVSASSSRTRLAPSRQTSNSSHASSVGPSGRPKSSHGRPQTSMAFNKSTTTRPNTSLARPRAITSMGQRHVEEEESNHGRQDGMPPAPSFQSSVNFKTPSSTILNLKLRTAKSLQYTRPRYPVGNRDVSLSTAMSKLDINEEATGDYVHRNQVTISVCKPKSNIPLSQEASRSKGLPGVDDDGDKAIILFQPQQGGLVTPRTSSQIPVLSKSDAVVATPATPSKAPRNFKKSEHTPFLTKDSNITSFTAWDVRDRLESIESMYTDLKNNLNSTSLERSGLEEAVALYKARIAELETVRAQLTATNNAVEKELMTARERCDNLQHRLSDATIALDESVRNSRTELDAAKREHRDDIDQLRRDNAAEVDRLIRVHREEVYELEKRAKIELEERIREIERRNDDKLEDERSRRVREVQDLESRISSESTNLNVTLRSKDLEIQSMRGELEDIKGELDREQTLKGNLQKDLADMRESQQKAGAESSSAIGTLEGIISSLRAQVSFLESGSKAQSDSFKEMEGRLQDALRSAEESKRKLIKEETLRRILFNQVQELKGNIRVMCRVRPTFGAEDNAAQISFPDSDKESKELALLGQEEKSAMGNVSRKTHAFSFDRVFGPTTQNQEVFEEISQLVQSALDGYNVCIFCYGQTGAGKTHTMSSADGMIPRATHQIYETATNLRDKGWTYSMEGSFVEVYNEEIHDLLGSSKDFEKKKHEIRHDDQKKQTTVTGLKSVSLDSPDAVESILKQADANRSVAATKSNERSSRSHSVFILKLVGRNSTTGETSEGTLNLVDLAGSERLKISGAEGERMKETQNINKSLSCLGDVIGALGQGKEGTHIPYRNSKLTYLLQYSLGGNSKTLMFVMVSPLEANVKETLTSLKFATKVHNTHIGTAKKSTRVRGSES</sequence>
<keyword evidence="6 10" id="KW-0067">ATP-binding</keyword>
<keyword evidence="8 10" id="KW-0505">Motor protein</keyword>
<evidence type="ECO:0000256" key="8">
    <source>
        <dbReference type="ARBA" id="ARBA00023175"/>
    </source>
</evidence>
<keyword evidence="7 11" id="KW-0175">Coiled coil</keyword>
<dbReference type="STRING" id="1849047.A0A3D8QCW2"/>
<dbReference type="EMBL" id="PDLM01000016">
    <property type="protein sequence ID" value="RDW59695.1"/>
    <property type="molecule type" value="Genomic_DNA"/>
</dbReference>
<comment type="similarity">
    <text evidence="2">Belongs to the TRAFAC class myosin-kinesin ATPase superfamily. Kinesin family. KIN-14 subfamily.</text>
</comment>
<comment type="caution">
    <text evidence="14">The sequence shown here is derived from an EMBL/GenBank/DDBJ whole genome shotgun (WGS) entry which is preliminary data.</text>
</comment>
<dbReference type="InterPro" id="IPR027417">
    <property type="entry name" value="P-loop_NTPase"/>
</dbReference>
<feature type="compositionally biased region" description="Polar residues" evidence="12">
    <location>
        <begin position="31"/>
        <end position="43"/>
    </location>
</feature>
<dbReference type="SUPFAM" id="SSF52540">
    <property type="entry name" value="P-loop containing nucleoside triphosphate hydrolases"/>
    <property type="match status" value="1"/>
</dbReference>
<keyword evidence="15" id="KW-1185">Reference proteome</keyword>
<feature type="region of interest" description="Disordered" evidence="12">
    <location>
        <begin position="1"/>
        <end position="67"/>
    </location>
</feature>
<evidence type="ECO:0000256" key="6">
    <source>
        <dbReference type="ARBA" id="ARBA00022840"/>
    </source>
</evidence>
<evidence type="ECO:0000256" key="12">
    <source>
        <dbReference type="SAM" id="MobiDB-lite"/>
    </source>
</evidence>
<dbReference type="CDD" id="cd01366">
    <property type="entry name" value="KISc_C_terminal"/>
    <property type="match status" value="1"/>
</dbReference>
<dbReference type="GO" id="GO:0007018">
    <property type="term" value="P:microtubule-based movement"/>
    <property type="evidence" value="ECO:0007669"/>
    <property type="project" value="InterPro"/>
</dbReference>
<feature type="coiled-coil region" evidence="11">
    <location>
        <begin position="620"/>
        <end position="647"/>
    </location>
</feature>
<evidence type="ECO:0000313" key="14">
    <source>
        <dbReference type="EMBL" id="RDW59695.1"/>
    </source>
</evidence>
<keyword evidence="9" id="KW-0206">Cytoskeleton</keyword>
<dbReference type="InterPro" id="IPR027640">
    <property type="entry name" value="Kinesin-like_fam"/>
</dbReference>
<evidence type="ECO:0000256" key="7">
    <source>
        <dbReference type="ARBA" id="ARBA00023054"/>
    </source>
</evidence>
<organism evidence="14 15">
    <name type="scientific">Coleophoma cylindrospora</name>
    <dbReference type="NCBI Taxonomy" id="1849047"/>
    <lineage>
        <taxon>Eukaryota</taxon>
        <taxon>Fungi</taxon>
        <taxon>Dikarya</taxon>
        <taxon>Ascomycota</taxon>
        <taxon>Pezizomycotina</taxon>
        <taxon>Leotiomycetes</taxon>
        <taxon>Helotiales</taxon>
        <taxon>Dermateaceae</taxon>
        <taxon>Coleophoma</taxon>
    </lineage>
</organism>
<evidence type="ECO:0000256" key="9">
    <source>
        <dbReference type="ARBA" id="ARBA00023212"/>
    </source>
</evidence>
<feature type="compositionally biased region" description="Polar residues" evidence="12">
    <location>
        <begin position="195"/>
        <end position="208"/>
    </location>
</feature>
<feature type="coiled-coil region" evidence="11">
    <location>
        <begin position="437"/>
        <end position="586"/>
    </location>
</feature>
<reference evidence="14 15" key="1">
    <citation type="journal article" date="2018" name="IMA Fungus">
        <title>IMA Genome-F 9: Draft genome sequence of Annulohypoxylon stygium, Aspergillus mulundensis, Berkeleyomyces basicola (syn. Thielaviopsis basicola), Ceratocystis smalleyi, two Cercospora beticola strains, Coleophoma cylindrospora, Fusarium fracticaudum, Phialophora cf. hyalina, and Morchella septimelata.</title>
        <authorList>
            <person name="Wingfield B.D."/>
            <person name="Bills G.F."/>
            <person name="Dong Y."/>
            <person name="Huang W."/>
            <person name="Nel W.J."/>
            <person name="Swalarsk-Parry B.S."/>
            <person name="Vaghefi N."/>
            <person name="Wilken P.M."/>
            <person name="An Z."/>
            <person name="de Beer Z.W."/>
            <person name="De Vos L."/>
            <person name="Chen L."/>
            <person name="Duong T.A."/>
            <person name="Gao Y."/>
            <person name="Hammerbacher A."/>
            <person name="Kikkert J.R."/>
            <person name="Li Y."/>
            <person name="Li H."/>
            <person name="Li K."/>
            <person name="Li Q."/>
            <person name="Liu X."/>
            <person name="Ma X."/>
            <person name="Naidoo K."/>
            <person name="Pethybridge S.J."/>
            <person name="Sun J."/>
            <person name="Steenkamp E.T."/>
            <person name="van der Nest M.A."/>
            <person name="van Wyk S."/>
            <person name="Wingfield M.J."/>
            <person name="Xiong C."/>
            <person name="Yue Q."/>
            <person name="Zhang X."/>
        </authorList>
    </citation>
    <scope>NUCLEOTIDE SEQUENCE [LARGE SCALE GENOMIC DNA]</scope>
    <source>
        <strain evidence="14 15">BP6252</strain>
    </source>
</reference>
<evidence type="ECO:0000256" key="1">
    <source>
        <dbReference type="ARBA" id="ARBA00004245"/>
    </source>
</evidence>
<dbReference type="PANTHER" id="PTHR47972">
    <property type="entry name" value="KINESIN-LIKE PROTEIN KLP-3"/>
    <property type="match status" value="1"/>
</dbReference>
<proteinExistence type="inferred from homology"/>
<accession>A0A3D8QCW2</accession>
<comment type="subcellular location">
    <subcellularLocation>
        <location evidence="1">Cytoplasm</location>
        <location evidence="1">Cytoskeleton</location>
    </subcellularLocation>
</comment>
<feature type="compositionally biased region" description="Basic and acidic residues" evidence="12">
    <location>
        <begin position="250"/>
        <end position="262"/>
    </location>
</feature>
<dbReference type="PANTHER" id="PTHR47972:SF45">
    <property type="entry name" value="PROTEIN CLARET SEGREGATIONAL"/>
    <property type="match status" value="1"/>
</dbReference>
<gene>
    <name evidence="14" type="ORF">BP6252_12782</name>
</gene>
<dbReference type="InterPro" id="IPR036961">
    <property type="entry name" value="Kinesin_motor_dom_sf"/>
</dbReference>
<dbReference type="InterPro" id="IPR001752">
    <property type="entry name" value="Kinesin_motor_dom"/>
</dbReference>